<dbReference type="HOGENOM" id="CLU_000288_34_23_1"/>
<feature type="domain" description="NACHT" evidence="4">
    <location>
        <begin position="60"/>
        <end position="206"/>
    </location>
</feature>
<sequence length="981" mass="110185">MNTRQKAEERAKQFRQLMKWLAPPDPLYDFDKARKLRRGSTGTWLLEDRMFQSWKEKANSFLWINGKVGSGKTILSSTVIAELRSQESHSPRVLFYFFTFSDVAKQSLESAIKSLIFQAYVQIAQTREPLDLLYRRQMDGAQAATLERLCETFSNMIQLAGEVWIVLDALDESTTLDDHQGQGILPWIKKLHEASLNTHVLVTSRPEPNIRASFSELDPEGHTIYLDDSRVSSDIDDYIDSTINDPGSFRKWDHGPNTSSTSVKACMKDELKKKAGGMFRWVSCQFETLSICSDHEEVRRTLEDLPGNLHDTYSRILKRIDDQSRLRPRFKSKAIRLLQFLIFSERPLLIEEAVDVLATEVGTSGGFNPDDRMKDQEQILEYCSGLVVKVPQVDPSLWLSEDIRTDHFMLQLAHVSVKEYLTSQQMDNQFLQNFTPGVSQNSIAETCLSYLLAYNHKRSLEIGQHSVSFMERSFPFAEYCRSHWANHQAKAEMESDDVPSCILAANFLSGQTLFELSQSDFWWKLDITARALLFASEKGLFHTIGELLRRPYFSDPAALRFLSDDALCKAADHGHTKTVSVLLQKVNEMNAPAINLNDSLVKASKRNHWGVTSTLIAYSAGDTRISNALANALVAVSGDGYVEFAQRLLQHGAKPTERALTAASSSGHIQIVQLLLKHGANVPSEAITAASRSALTAASGRGDIDIMRLLLEHGADIQSEALIAASGRGDIDIMRLVLEHGADVQSEALAAASGFGDIDIVRFLFDYGMAQNSIGLFGNALQAAMNSDRLCVVRLLLEKGAIMEKQSTYESNVLEIACARGHDDIVEMLLEREPRPNESNISYYINNVYSTRNGAAETKRQFVKACQISRPLDRGEYYRRALRAALSSGHQKSFALIMDRIIDEPKGGELYTDTLRATVRNGPEDVLGKLMEQLLANQRLYDFVLRDARSNKWENVVRELHSAHDREEGRDNDMAGGRVYA</sequence>
<dbReference type="Pfam" id="PF24883">
    <property type="entry name" value="NPHP3_N"/>
    <property type="match status" value="1"/>
</dbReference>
<dbReference type="PROSITE" id="PS50837">
    <property type="entry name" value="NACHT"/>
    <property type="match status" value="1"/>
</dbReference>
<dbReference type="Gene3D" id="1.25.40.20">
    <property type="entry name" value="Ankyrin repeat-containing domain"/>
    <property type="match status" value="1"/>
</dbReference>
<evidence type="ECO:0000259" key="4">
    <source>
        <dbReference type="PROSITE" id="PS50837"/>
    </source>
</evidence>
<dbReference type="PROSITE" id="PS50297">
    <property type="entry name" value="ANK_REP_REGION"/>
    <property type="match status" value="2"/>
</dbReference>
<dbReference type="InterPro" id="IPR056884">
    <property type="entry name" value="NPHP3-like_N"/>
</dbReference>
<dbReference type="Gene3D" id="3.40.50.300">
    <property type="entry name" value="P-loop containing nucleotide triphosphate hydrolases"/>
    <property type="match status" value="1"/>
</dbReference>
<proteinExistence type="predicted"/>
<accession>W3XQX0</accession>
<evidence type="ECO:0000256" key="3">
    <source>
        <dbReference type="SAM" id="MobiDB-lite"/>
    </source>
</evidence>
<keyword evidence="6" id="KW-1185">Reference proteome</keyword>
<dbReference type="GeneID" id="19266753"/>
<gene>
    <name evidence="5" type="ORF">PFICI_01740</name>
</gene>
<keyword evidence="2" id="KW-0040">ANK repeat</keyword>
<dbReference type="eggNOG" id="KOG0504">
    <property type="taxonomic scope" value="Eukaryota"/>
</dbReference>
<dbReference type="KEGG" id="pfy:PFICI_01740"/>
<reference evidence="6" key="1">
    <citation type="journal article" date="2015" name="BMC Genomics">
        <title>Genomic and transcriptomic analysis of the endophytic fungus Pestalotiopsis fici reveals its lifestyle and high potential for synthesis of natural products.</title>
        <authorList>
            <person name="Wang X."/>
            <person name="Zhang X."/>
            <person name="Liu L."/>
            <person name="Xiang M."/>
            <person name="Wang W."/>
            <person name="Sun X."/>
            <person name="Che Y."/>
            <person name="Guo L."/>
            <person name="Liu G."/>
            <person name="Guo L."/>
            <person name="Wang C."/>
            <person name="Yin W.B."/>
            <person name="Stadler M."/>
            <person name="Zhang X."/>
            <person name="Liu X."/>
        </authorList>
    </citation>
    <scope>NUCLEOTIDE SEQUENCE [LARGE SCALE GENOMIC DNA]</scope>
    <source>
        <strain evidence="6">W106-1 / CGMCC3.15140</strain>
    </source>
</reference>
<name>W3XQX0_PESFW</name>
<feature type="region of interest" description="Disordered" evidence="3">
    <location>
        <begin position="961"/>
        <end position="981"/>
    </location>
</feature>
<dbReference type="Proteomes" id="UP000030651">
    <property type="component" value="Unassembled WGS sequence"/>
</dbReference>
<dbReference type="InterPro" id="IPR036770">
    <property type="entry name" value="Ankyrin_rpt-contain_sf"/>
</dbReference>
<dbReference type="SMART" id="SM00248">
    <property type="entry name" value="ANK"/>
    <property type="match status" value="7"/>
</dbReference>
<dbReference type="InterPro" id="IPR002110">
    <property type="entry name" value="Ankyrin_rpt"/>
</dbReference>
<dbReference type="RefSeq" id="XP_007828512.1">
    <property type="nucleotide sequence ID" value="XM_007830321.1"/>
</dbReference>
<dbReference type="SUPFAM" id="SSF52540">
    <property type="entry name" value="P-loop containing nucleoside triphosphate hydrolases"/>
    <property type="match status" value="1"/>
</dbReference>
<dbReference type="PANTHER" id="PTHR10039">
    <property type="entry name" value="AMELOGENIN"/>
    <property type="match status" value="1"/>
</dbReference>
<dbReference type="EMBL" id="KI912109">
    <property type="protein sequence ID" value="ETS87912.1"/>
    <property type="molecule type" value="Genomic_DNA"/>
</dbReference>
<organism evidence="5 6">
    <name type="scientific">Pestalotiopsis fici (strain W106-1 / CGMCC3.15140)</name>
    <dbReference type="NCBI Taxonomy" id="1229662"/>
    <lineage>
        <taxon>Eukaryota</taxon>
        <taxon>Fungi</taxon>
        <taxon>Dikarya</taxon>
        <taxon>Ascomycota</taxon>
        <taxon>Pezizomycotina</taxon>
        <taxon>Sordariomycetes</taxon>
        <taxon>Xylariomycetidae</taxon>
        <taxon>Amphisphaeriales</taxon>
        <taxon>Sporocadaceae</taxon>
        <taxon>Pestalotiopsis</taxon>
    </lineage>
</organism>
<evidence type="ECO:0000313" key="5">
    <source>
        <dbReference type="EMBL" id="ETS87912.1"/>
    </source>
</evidence>
<dbReference type="InParanoid" id="W3XQX0"/>
<dbReference type="AlphaFoldDB" id="W3XQX0"/>
<dbReference type="PROSITE" id="PS50088">
    <property type="entry name" value="ANK_REPEAT"/>
    <property type="match status" value="2"/>
</dbReference>
<evidence type="ECO:0000313" key="6">
    <source>
        <dbReference type="Proteomes" id="UP000030651"/>
    </source>
</evidence>
<keyword evidence="1" id="KW-0677">Repeat</keyword>
<protein>
    <recommendedName>
        <fullName evidence="4">NACHT domain-containing protein</fullName>
    </recommendedName>
</protein>
<dbReference type="InterPro" id="IPR027417">
    <property type="entry name" value="P-loop_NTPase"/>
</dbReference>
<dbReference type="OMA" id="YWANHIN"/>
<dbReference type="PANTHER" id="PTHR10039:SF16">
    <property type="entry name" value="GPI INOSITOL-DEACYLASE"/>
    <property type="match status" value="1"/>
</dbReference>
<dbReference type="OrthoDB" id="4772757at2759"/>
<feature type="repeat" description="ANK" evidence="2">
    <location>
        <begin position="655"/>
        <end position="682"/>
    </location>
</feature>
<feature type="compositionally biased region" description="Basic and acidic residues" evidence="3">
    <location>
        <begin position="961"/>
        <end position="973"/>
    </location>
</feature>
<dbReference type="InterPro" id="IPR007111">
    <property type="entry name" value="NACHT_NTPase"/>
</dbReference>
<dbReference type="SUPFAM" id="SSF48403">
    <property type="entry name" value="Ankyrin repeat"/>
    <property type="match status" value="1"/>
</dbReference>
<feature type="repeat" description="ANK" evidence="2">
    <location>
        <begin position="690"/>
        <end position="722"/>
    </location>
</feature>
<evidence type="ECO:0000256" key="1">
    <source>
        <dbReference type="ARBA" id="ARBA00022737"/>
    </source>
</evidence>
<dbReference type="Pfam" id="PF12796">
    <property type="entry name" value="Ank_2"/>
    <property type="match status" value="2"/>
</dbReference>
<evidence type="ECO:0000256" key="2">
    <source>
        <dbReference type="PROSITE-ProRule" id="PRU00023"/>
    </source>
</evidence>
<dbReference type="STRING" id="1229662.W3XQX0"/>